<dbReference type="EMBL" id="JOWA01000090">
    <property type="protein sequence ID" value="KEZ43843.1"/>
    <property type="molecule type" value="Genomic_DNA"/>
</dbReference>
<dbReference type="GO" id="GO:0003824">
    <property type="term" value="F:catalytic activity"/>
    <property type="evidence" value="ECO:0007669"/>
    <property type="project" value="UniProtKB-ARBA"/>
</dbReference>
<organism evidence="2 3">
    <name type="scientific">Pseudallescheria apiosperma</name>
    <name type="common">Scedosporium apiospermum</name>
    <dbReference type="NCBI Taxonomy" id="563466"/>
    <lineage>
        <taxon>Eukaryota</taxon>
        <taxon>Fungi</taxon>
        <taxon>Dikarya</taxon>
        <taxon>Ascomycota</taxon>
        <taxon>Pezizomycotina</taxon>
        <taxon>Sordariomycetes</taxon>
        <taxon>Hypocreomycetidae</taxon>
        <taxon>Microascales</taxon>
        <taxon>Microascaceae</taxon>
        <taxon>Scedosporium</taxon>
    </lineage>
</organism>
<protein>
    <recommendedName>
        <fullName evidence="4">Six-hairpin glycosidase-like protein</fullName>
    </recommendedName>
</protein>
<keyword evidence="3" id="KW-1185">Reference proteome</keyword>
<dbReference type="RefSeq" id="XP_016643642.1">
    <property type="nucleotide sequence ID" value="XM_016786666.1"/>
</dbReference>
<dbReference type="InterPro" id="IPR012341">
    <property type="entry name" value="6hp_glycosidase-like_sf"/>
</dbReference>
<feature type="chain" id="PRO_5001775447" description="Six-hairpin glycosidase-like protein" evidence="1">
    <location>
        <begin position="18"/>
        <end position="704"/>
    </location>
</feature>
<reference evidence="2 3" key="1">
    <citation type="journal article" date="2014" name="Genome Announc.">
        <title>Draft genome sequence of the pathogenic fungus Scedosporium apiospermum.</title>
        <authorList>
            <person name="Vandeputte P."/>
            <person name="Ghamrawi S."/>
            <person name="Rechenmann M."/>
            <person name="Iltis A."/>
            <person name="Giraud S."/>
            <person name="Fleury M."/>
            <person name="Thornton C."/>
            <person name="Delhaes L."/>
            <person name="Meyer W."/>
            <person name="Papon N."/>
            <person name="Bouchara J.P."/>
        </authorList>
    </citation>
    <scope>NUCLEOTIDE SEQUENCE [LARGE SCALE GENOMIC DNA]</scope>
    <source>
        <strain evidence="2 3">IHEM 14462</strain>
    </source>
</reference>
<dbReference type="VEuPathDB" id="FungiDB:SAPIO_CDS4006"/>
<dbReference type="GeneID" id="27723078"/>
<dbReference type="Gene3D" id="1.50.10.10">
    <property type="match status" value="1"/>
</dbReference>
<dbReference type="AlphaFoldDB" id="A0A084G931"/>
<accession>A0A084G931</accession>
<gene>
    <name evidence="2" type="ORF">SAPIO_CDS4006</name>
</gene>
<proteinExistence type="predicted"/>
<dbReference type="OMA" id="KFHMEMY"/>
<dbReference type="Proteomes" id="UP000028545">
    <property type="component" value="Unassembled WGS sequence"/>
</dbReference>
<evidence type="ECO:0000256" key="1">
    <source>
        <dbReference type="SAM" id="SignalP"/>
    </source>
</evidence>
<evidence type="ECO:0000313" key="2">
    <source>
        <dbReference type="EMBL" id="KEZ43843.1"/>
    </source>
</evidence>
<name>A0A084G931_PSEDA</name>
<dbReference type="InterPro" id="IPR008928">
    <property type="entry name" value="6-hairpin_glycosidase_sf"/>
</dbReference>
<dbReference type="HOGENOM" id="CLU_024197_0_0_1"/>
<feature type="signal peptide" evidence="1">
    <location>
        <begin position="1"/>
        <end position="17"/>
    </location>
</feature>
<evidence type="ECO:0008006" key="4">
    <source>
        <dbReference type="Google" id="ProtNLM"/>
    </source>
</evidence>
<comment type="caution">
    <text evidence="2">The sequence shown here is derived from an EMBL/GenBank/DDBJ whole genome shotgun (WGS) entry which is preliminary data.</text>
</comment>
<dbReference type="SUPFAM" id="SSF48208">
    <property type="entry name" value="Six-hairpin glycosidases"/>
    <property type="match status" value="1"/>
</dbReference>
<dbReference type="GO" id="GO:0005975">
    <property type="term" value="P:carbohydrate metabolic process"/>
    <property type="evidence" value="ECO:0007669"/>
    <property type="project" value="InterPro"/>
</dbReference>
<keyword evidence="1" id="KW-0732">Signal</keyword>
<dbReference type="OrthoDB" id="3534988at2759"/>
<evidence type="ECO:0000313" key="3">
    <source>
        <dbReference type="Proteomes" id="UP000028545"/>
    </source>
</evidence>
<sequence length="704" mass="79088">MKGLVLVCVAVLAVSSAAVIDRQKVVRAFNPKRTRSSEETPLQVGNGNFAFGVDVTGLQTFKPFATMSTWGWHKFALPETENQTSPEEFKGVEWDTHGRPVFYNQPNEDQPDLSNWLRENPHRLNLGTLGFSFADDISEDDLTSKTQTLDLWTGLITSSFEYKDTPVTVQTVADPYSDTVAITVDSPLLATGALQLSLDFPYPVNEKFNAPFVGVYNQSELHNVTLRNIGDQSAEVRHVLDETAYSVFLRWEGDATVSGPLYERTHTYLLRGWGETLRLTATFAERKVCGKAASVEEITEAAERWWGDFWEKGTFVDLTATGAEDAREVQRRVVLSQYLVAVNSASDLPPQESGLVNNGWYGKFHMEMYLWHALPFALWNHWPLLNRSLSHVYPDLLPAALNRASTQGYKGARWGKMTGPDFNDAPGEINSLLIWQQPHPMYFAETEHRRAVSSSEEEGAVLEKWDEILSHTADFMASFAWWNEKSGFYDLGPPVYPASENTDPRLTRNPTFELAYWRFGFDIAILWKERQGLPTPQEWLDVRDNLAPLPTVDGTFPVYEGVPDMWVSNATTMDHPAMTAIYGLLPPPLSGPELDLEVVHRTAEHVKEFWDLDQSFGWDFPMLAMNSLRLGNVADAVEYLLHPTFAFDDAGYPLGGTRVPTPYFPSSSSFLIAVAMMAGGWEGEEGAHFPEDWEAVAEGFRPTL</sequence>
<dbReference type="KEGG" id="sapo:SAPIO_CDS4006"/>